<evidence type="ECO:0000313" key="5">
    <source>
        <dbReference type="Proteomes" id="UP000176445"/>
    </source>
</evidence>
<evidence type="ECO:0000313" key="4">
    <source>
        <dbReference type="EMBL" id="OGG50397.1"/>
    </source>
</evidence>
<dbReference type="GO" id="GO:0016779">
    <property type="term" value="F:nucleotidyltransferase activity"/>
    <property type="evidence" value="ECO:0007669"/>
    <property type="project" value="UniProtKB-KW"/>
</dbReference>
<sequence length="176" mass="20399">MKSKTETDEKKYPYAEAFKIASDILERLRPHCVRIEIAGSIRRKKPTVKDIEIVAIPKPYSVGLFESGLATVVDRWEVVKGPLEYRKTKYTQRILPEGIKLDLFFAEEGNWGNIFAIRTGSADYSRHVLGVRWVQRGFKGEDGYLVRDGERHEIREEKDLFKLIGLPYTEPEDRNL</sequence>
<dbReference type="Gene3D" id="3.30.210.10">
    <property type="entry name" value="DNA polymerase, thumb domain"/>
    <property type="match status" value="1"/>
</dbReference>
<dbReference type="PRINTS" id="PR00870">
    <property type="entry name" value="DNAPOLXBETA"/>
</dbReference>
<dbReference type="SUPFAM" id="SSF81301">
    <property type="entry name" value="Nucleotidyltransferase"/>
    <property type="match status" value="1"/>
</dbReference>
<protein>
    <recommendedName>
        <fullName evidence="3">DNA polymerase beta thumb domain-containing protein</fullName>
    </recommendedName>
</protein>
<dbReference type="GO" id="GO:0003677">
    <property type="term" value="F:DNA binding"/>
    <property type="evidence" value="ECO:0007669"/>
    <property type="project" value="InterPro"/>
</dbReference>
<keyword evidence="2" id="KW-0548">Nucleotidyltransferase</keyword>
<dbReference type="AlphaFoldDB" id="A0A1F6CMW0"/>
<feature type="domain" description="DNA polymerase beta thumb" evidence="3">
    <location>
        <begin position="119"/>
        <end position="175"/>
    </location>
</feature>
<evidence type="ECO:0000256" key="2">
    <source>
        <dbReference type="ARBA" id="ARBA00022695"/>
    </source>
</evidence>
<dbReference type="InterPro" id="IPR037160">
    <property type="entry name" value="DNA_Pol_thumb_sf"/>
</dbReference>
<evidence type="ECO:0000256" key="1">
    <source>
        <dbReference type="ARBA" id="ARBA00022679"/>
    </source>
</evidence>
<organism evidence="4 5">
    <name type="scientific">Candidatus Kaiserbacteria bacterium RIFCSPHIGHO2_01_FULL_54_36b</name>
    <dbReference type="NCBI Taxonomy" id="1798483"/>
    <lineage>
        <taxon>Bacteria</taxon>
        <taxon>Candidatus Kaiseribacteriota</taxon>
    </lineage>
</organism>
<keyword evidence="1" id="KW-0808">Transferase</keyword>
<dbReference type="Gene3D" id="3.30.460.10">
    <property type="entry name" value="Beta Polymerase, domain 2"/>
    <property type="match status" value="1"/>
</dbReference>
<gene>
    <name evidence="4" type="ORF">A2704_05675</name>
</gene>
<reference evidence="4 5" key="1">
    <citation type="journal article" date="2016" name="Nat. Commun.">
        <title>Thousands of microbial genomes shed light on interconnected biogeochemical processes in an aquifer system.</title>
        <authorList>
            <person name="Anantharaman K."/>
            <person name="Brown C.T."/>
            <person name="Hug L.A."/>
            <person name="Sharon I."/>
            <person name="Castelle C.J."/>
            <person name="Probst A.J."/>
            <person name="Thomas B.C."/>
            <person name="Singh A."/>
            <person name="Wilkins M.J."/>
            <person name="Karaoz U."/>
            <person name="Brodie E.L."/>
            <person name="Williams K.H."/>
            <person name="Hubbard S.S."/>
            <person name="Banfield J.F."/>
        </authorList>
    </citation>
    <scope>NUCLEOTIDE SEQUENCE [LARGE SCALE GENOMIC DNA]</scope>
</reference>
<dbReference type="Pfam" id="PF14791">
    <property type="entry name" value="DNA_pol_B_thumb"/>
    <property type="match status" value="1"/>
</dbReference>
<evidence type="ECO:0000259" key="3">
    <source>
        <dbReference type="Pfam" id="PF14791"/>
    </source>
</evidence>
<proteinExistence type="predicted"/>
<comment type="caution">
    <text evidence="4">The sequence shown here is derived from an EMBL/GenBank/DDBJ whole genome shotgun (WGS) entry which is preliminary data.</text>
</comment>
<accession>A0A1F6CMW0</accession>
<dbReference type="InterPro" id="IPR043519">
    <property type="entry name" value="NT_sf"/>
</dbReference>
<dbReference type="InterPro" id="IPR002008">
    <property type="entry name" value="DNA_pol_X_beta-like"/>
</dbReference>
<dbReference type="GO" id="GO:0006281">
    <property type="term" value="P:DNA repair"/>
    <property type="evidence" value="ECO:0007669"/>
    <property type="project" value="InterPro"/>
</dbReference>
<dbReference type="EMBL" id="MFKW01000052">
    <property type="protein sequence ID" value="OGG50397.1"/>
    <property type="molecule type" value="Genomic_DNA"/>
</dbReference>
<dbReference type="Proteomes" id="UP000176445">
    <property type="component" value="Unassembled WGS sequence"/>
</dbReference>
<dbReference type="InterPro" id="IPR029398">
    <property type="entry name" value="PolB_thumb"/>
</dbReference>
<name>A0A1F6CMW0_9BACT</name>